<reference evidence="5" key="1">
    <citation type="submission" date="2016-04" db="EMBL/GenBank/DDBJ databases">
        <authorList>
            <person name="Strepis N."/>
        </authorList>
    </citation>
    <scope>NUCLEOTIDE SEQUENCE [LARGE SCALE GENOMIC DNA]</scope>
</reference>
<dbReference type="Proteomes" id="UP000195985">
    <property type="component" value="Unassembled WGS sequence"/>
</dbReference>
<dbReference type="Pfam" id="PF07553">
    <property type="entry name" value="Lipoprotein_Ltp"/>
    <property type="match status" value="2"/>
</dbReference>
<dbReference type="EMBL" id="FWEY01000003">
    <property type="protein sequence ID" value="SLM51818.1"/>
    <property type="molecule type" value="Genomic_DNA"/>
</dbReference>
<keyword evidence="4" id="KW-0449">Lipoprotein</keyword>
<dbReference type="RefSeq" id="WP_086942624.1">
    <property type="nucleotide sequence ID" value="NZ_FONM01000006.1"/>
</dbReference>
<protein>
    <submittedName>
        <fullName evidence="4">Host cell surface-exposed lipoprotein</fullName>
    </submittedName>
</protein>
<keyword evidence="2" id="KW-1133">Transmembrane helix</keyword>
<evidence type="ECO:0000313" key="4">
    <source>
        <dbReference type="EMBL" id="SLM51818.1"/>
    </source>
</evidence>
<organism evidence="4 5">
    <name type="scientific">Trichococcus pasteurii</name>
    <dbReference type="NCBI Taxonomy" id="43064"/>
    <lineage>
        <taxon>Bacteria</taxon>
        <taxon>Bacillati</taxon>
        <taxon>Bacillota</taxon>
        <taxon>Bacilli</taxon>
        <taxon>Lactobacillales</taxon>
        <taxon>Carnobacteriaceae</taxon>
        <taxon>Trichococcus</taxon>
    </lineage>
</organism>
<dbReference type="InterPro" id="IPR011434">
    <property type="entry name" value="Ltp-like_HTH"/>
</dbReference>
<evidence type="ECO:0000259" key="3">
    <source>
        <dbReference type="Pfam" id="PF07553"/>
    </source>
</evidence>
<accession>A0A1W1IFM8</accession>
<feature type="transmembrane region" description="Helical" evidence="2">
    <location>
        <begin position="51"/>
        <end position="71"/>
    </location>
</feature>
<feature type="domain" description="Putative host cell surface-exposed lipoprotein Ltp-like HTH region" evidence="3">
    <location>
        <begin position="158"/>
        <end position="199"/>
    </location>
</feature>
<dbReference type="STRING" id="43064.SAMN04488086_106103"/>
<evidence type="ECO:0000256" key="2">
    <source>
        <dbReference type="SAM" id="Phobius"/>
    </source>
</evidence>
<sequence>MKTIGKWIGGLTIFSILIALFSMISPIILVIGGLGIWYYTKKEPNPQKMKISVVATVIGLFGCIILLGSGGSDSESSADNNANTSTAKQTEKAEVAEPETASSESVIAEVAAPEAASSESVVVEEPSIVEEPVATVPSEPVVASAPAPAAPEVSREFRNALGSANDYLNFTSFSKSGLYDQLIYEGFPEDAVQYAVDNVVTDWNANALQTAIDYLDFSSFSDQGLYDQLIYEGYSAEQAQYAIDNLPG</sequence>
<evidence type="ECO:0000313" key="5">
    <source>
        <dbReference type="Proteomes" id="UP000195985"/>
    </source>
</evidence>
<feature type="region of interest" description="Disordered" evidence="1">
    <location>
        <begin position="72"/>
        <end position="105"/>
    </location>
</feature>
<evidence type="ECO:0000256" key="1">
    <source>
        <dbReference type="SAM" id="MobiDB-lite"/>
    </source>
</evidence>
<proteinExistence type="predicted"/>
<keyword evidence="5" id="KW-1185">Reference proteome</keyword>
<feature type="transmembrane region" description="Helical" evidence="2">
    <location>
        <begin position="12"/>
        <end position="39"/>
    </location>
</feature>
<gene>
    <name evidence="4" type="ORF">TPAS_1498</name>
</gene>
<dbReference type="OrthoDB" id="1669102at2"/>
<dbReference type="AlphaFoldDB" id="A0A1W1IFM8"/>
<dbReference type="Gene3D" id="1.10.10.10">
    <property type="entry name" value="Winged helix-like DNA-binding domain superfamily/Winged helix DNA-binding domain"/>
    <property type="match status" value="2"/>
</dbReference>
<keyword evidence="2" id="KW-0472">Membrane</keyword>
<dbReference type="InterPro" id="IPR036388">
    <property type="entry name" value="WH-like_DNA-bd_sf"/>
</dbReference>
<name>A0A1W1IFM8_9LACT</name>
<keyword evidence="2" id="KW-0812">Transmembrane</keyword>
<feature type="compositionally biased region" description="Low complexity" evidence="1">
    <location>
        <begin position="72"/>
        <end position="87"/>
    </location>
</feature>
<feature type="domain" description="Putative host cell surface-exposed lipoprotein Ltp-like HTH region" evidence="3">
    <location>
        <begin position="202"/>
        <end position="246"/>
    </location>
</feature>